<dbReference type="Proteomes" id="UP000315295">
    <property type="component" value="Unassembled WGS sequence"/>
</dbReference>
<evidence type="ECO:0000313" key="1">
    <source>
        <dbReference type="EMBL" id="TQD72481.1"/>
    </source>
</evidence>
<accession>A0A540KE29</accession>
<keyword evidence="2" id="KW-1185">Reference proteome</keyword>
<gene>
    <name evidence="1" type="ORF">C1H46_041982</name>
</gene>
<dbReference type="EMBL" id="VIEB01001399">
    <property type="protein sequence ID" value="TQD72481.1"/>
    <property type="molecule type" value="Genomic_DNA"/>
</dbReference>
<proteinExistence type="predicted"/>
<evidence type="ECO:0000313" key="2">
    <source>
        <dbReference type="Proteomes" id="UP000315295"/>
    </source>
</evidence>
<sequence length="64" mass="6877">MDSPALGGVALDRVAMPLSLYSGALAGVATMFVPQDTLSDLNKDTIRSYKSWSSYKLGIGVRRK</sequence>
<reference evidence="1 2" key="1">
    <citation type="journal article" date="2019" name="G3 (Bethesda)">
        <title>Sequencing of a Wild Apple (Malus baccata) Genome Unravels the Differences Between Cultivated and Wild Apple Species Regarding Disease Resistance and Cold Tolerance.</title>
        <authorList>
            <person name="Chen X."/>
        </authorList>
    </citation>
    <scope>NUCLEOTIDE SEQUENCE [LARGE SCALE GENOMIC DNA]</scope>
    <source>
        <strain evidence="2">cv. Shandingzi</strain>
        <tissue evidence="1">Leaves</tissue>
    </source>
</reference>
<comment type="caution">
    <text evidence="1">The sequence shown here is derived from an EMBL/GenBank/DDBJ whole genome shotgun (WGS) entry which is preliminary data.</text>
</comment>
<organism evidence="1 2">
    <name type="scientific">Malus baccata</name>
    <name type="common">Siberian crab apple</name>
    <name type="synonym">Pyrus baccata</name>
    <dbReference type="NCBI Taxonomy" id="106549"/>
    <lineage>
        <taxon>Eukaryota</taxon>
        <taxon>Viridiplantae</taxon>
        <taxon>Streptophyta</taxon>
        <taxon>Embryophyta</taxon>
        <taxon>Tracheophyta</taxon>
        <taxon>Spermatophyta</taxon>
        <taxon>Magnoliopsida</taxon>
        <taxon>eudicotyledons</taxon>
        <taxon>Gunneridae</taxon>
        <taxon>Pentapetalae</taxon>
        <taxon>rosids</taxon>
        <taxon>fabids</taxon>
        <taxon>Rosales</taxon>
        <taxon>Rosaceae</taxon>
        <taxon>Amygdaloideae</taxon>
        <taxon>Maleae</taxon>
        <taxon>Malus</taxon>
    </lineage>
</organism>
<dbReference type="AlphaFoldDB" id="A0A540KE29"/>
<protein>
    <submittedName>
        <fullName evidence="1">Uncharacterized protein</fullName>
    </submittedName>
</protein>
<name>A0A540KE29_MALBA</name>